<gene>
    <name evidence="1" type="ORF">HPB47_018378</name>
</gene>
<evidence type="ECO:0000313" key="2">
    <source>
        <dbReference type="Proteomes" id="UP000805193"/>
    </source>
</evidence>
<name>A0AC60QL16_IXOPE</name>
<proteinExistence type="predicted"/>
<evidence type="ECO:0000313" key="1">
    <source>
        <dbReference type="EMBL" id="KAG0435642.1"/>
    </source>
</evidence>
<sequence>MAKDLTRLFPELRDELKSEWKSMRETLERDFRTEIRELRSEIREMKSSMDFINAEFEGIKNKLTSGIAVDNALKAENEELRQRCLALEREVKENRTSIVQCEQHSRAYNLEIKGLMLSENEDLYATLRRLGEEISEPIDNSDVEICHRVRTRELSKQNIIVQFIRREKRDKVLAKARTKRLKNRDLGFSTDDPVFVNEHLCPTLKRLLGKATAKKRIAGWKYVWVRKGKIMARKAETTDVVSIEHEDDLVKIC</sequence>
<protein>
    <submittedName>
        <fullName evidence="1">Uncharacterized protein</fullName>
    </submittedName>
</protein>
<dbReference type="Proteomes" id="UP000805193">
    <property type="component" value="Unassembled WGS sequence"/>
</dbReference>
<keyword evidence="2" id="KW-1185">Reference proteome</keyword>
<accession>A0AC60QL16</accession>
<reference evidence="1 2" key="1">
    <citation type="journal article" date="2020" name="Cell">
        <title>Large-Scale Comparative Analyses of Tick Genomes Elucidate Their Genetic Diversity and Vector Capacities.</title>
        <authorList>
            <consortium name="Tick Genome and Microbiome Consortium (TIGMIC)"/>
            <person name="Jia N."/>
            <person name="Wang J."/>
            <person name="Shi W."/>
            <person name="Du L."/>
            <person name="Sun Y."/>
            <person name="Zhan W."/>
            <person name="Jiang J.F."/>
            <person name="Wang Q."/>
            <person name="Zhang B."/>
            <person name="Ji P."/>
            <person name="Bell-Sakyi L."/>
            <person name="Cui X.M."/>
            <person name="Yuan T.T."/>
            <person name="Jiang B.G."/>
            <person name="Yang W.F."/>
            <person name="Lam T.T."/>
            <person name="Chang Q.C."/>
            <person name="Ding S.J."/>
            <person name="Wang X.J."/>
            <person name="Zhu J.G."/>
            <person name="Ruan X.D."/>
            <person name="Zhao L."/>
            <person name="Wei J.T."/>
            <person name="Ye R.Z."/>
            <person name="Que T.C."/>
            <person name="Du C.H."/>
            <person name="Zhou Y.H."/>
            <person name="Cheng J.X."/>
            <person name="Dai P.F."/>
            <person name="Guo W.B."/>
            <person name="Han X.H."/>
            <person name="Huang E.J."/>
            <person name="Li L.F."/>
            <person name="Wei W."/>
            <person name="Gao Y.C."/>
            <person name="Liu J.Z."/>
            <person name="Shao H.Z."/>
            <person name="Wang X."/>
            <person name="Wang C.C."/>
            <person name="Yang T.C."/>
            <person name="Huo Q.B."/>
            <person name="Li W."/>
            <person name="Chen H.Y."/>
            <person name="Chen S.E."/>
            <person name="Zhou L.G."/>
            <person name="Ni X.B."/>
            <person name="Tian J.H."/>
            <person name="Sheng Y."/>
            <person name="Liu T."/>
            <person name="Pan Y.S."/>
            <person name="Xia L.Y."/>
            <person name="Li J."/>
            <person name="Zhao F."/>
            <person name="Cao W.C."/>
        </authorList>
    </citation>
    <scope>NUCLEOTIDE SEQUENCE [LARGE SCALE GENOMIC DNA]</scope>
    <source>
        <strain evidence="1">Iper-2018</strain>
    </source>
</reference>
<dbReference type="EMBL" id="JABSTQ010007490">
    <property type="protein sequence ID" value="KAG0435642.1"/>
    <property type="molecule type" value="Genomic_DNA"/>
</dbReference>
<organism evidence="1 2">
    <name type="scientific">Ixodes persulcatus</name>
    <name type="common">Taiga tick</name>
    <dbReference type="NCBI Taxonomy" id="34615"/>
    <lineage>
        <taxon>Eukaryota</taxon>
        <taxon>Metazoa</taxon>
        <taxon>Ecdysozoa</taxon>
        <taxon>Arthropoda</taxon>
        <taxon>Chelicerata</taxon>
        <taxon>Arachnida</taxon>
        <taxon>Acari</taxon>
        <taxon>Parasitiformes</taxon>
        <taxon>Ixodida</taxon>
        <taxon>Ixodoidea</taxon>
        <taxon>Ixodidae</taxon>
        <taxon>Ixodinae</taxon>
        <taxon>Ixodes</taxon>
    </lineage>
</organism>
<comment type="caution">
    <text evidence="1">The sequence shown here is derived from an EMBL/GenBank/DDBJ whole genome shotgun (WGS) entry which is preliminary data.</text>
</comment>